<dbReference type="Pfam" id="PF26185">
    <property type="entry name" value="Zuotin_N"/>
    <property type="match status" value="1"/>
</dbReference>
<dbReference type="PANTHER" id="PTHR43999:SF1">
    <property type="entry name" value="DNAJ HOMOLOG SUBFAMILY C MEMBER 2"/>
    <property type="match status" value="1"/>
</dbReference>
<dbReference type="CDD" id="cd06257">
    <property type="entry name" value="DnaJ"/>
    <property type="match status" value="1"/>
</dbReference>
<sequence>MTEAVATDKKPSSSVMPQPDSFKGDEGTPNFRAIGTLSPAVNRKVEPFGAAFLAHARRQRHGRTFSEDDRIQALAKVKKTEDDEDGEISEPEDPMMLQRDAKDWKGQDHYAVLGLSKYRYRATPEQIKKAHRKKVLKHHPDKKAAAGQAESDSFFKCIQRADETLSDPVKRRQFDSVDEAADVEPPTKKEMQKNFYKKWGAFFESEARFSNKTPVPKLGNEKSSREDVEEFYDFFYNFDSWRSFEYLDEDVPDDNADRDHKRHIEKKNRNARAKRKTDDTARLRNTVDLCLQNDERIKQFRKEASQSKNKKRIEKEAREKKEAEEKKAAAEAAEKKRLEDEEKAKADKDAAKKSKEAAKNAVKKNKRVARGSVKDVNYFAEGDASAAQVDAVLNDVDKVLAGTDADELADLVAKLNVAGKDAGKVKGVFTETVVDLVGKGKVKEGEVKVFK</sequence>
<evidence type="ECO:0000313" key="7">
    <source>
        <dbReference type="Proteomes" id="UP000030752"/>
    </source>
</evidence>
<dbReference type="EMBL" id="KB822711">
    <property type="protein sequence ID" value="ETN46213.1"/>
    <property type="molecule type" value="Genomic_DNA"/>
</dbReference>
<feature type="region of interest" description="Disordered" evidence="4">
    <location>
        <begin position="250"/>
        <end position="285"/>
    </location>
</feature>
<dbReference type="eggNOG" id="KOG0724">
    <property type="taxonomic scope" value="Eukaryota"/>
</dbReference>
<dbReference type="InterPro" id="IPR042569">
    <property type="entry name" value="RAC_head_sf"/>
</dbReference>
<dbReference type="SMART" id="SM00271">
    <property type="entry name" value="DnaJ"/>
    <property type="match status" value="1"/>
</dbReference>
<feature type="compositionally biased region" description="Acidic residues" evidence="4">
    <location>
        <begin position="82"/>
        <end position="93"/>
    </location>
</feature>
<evidence type="ECO:0000259" key="5">
    <source>
        <dbReference type="PROSITE" id="PS50076"/>
    </source>
</evidence>
<dbReference type="InterPro" id="IPR044634">
    <property type="entry name" value="Zuotin/DnaJC2"/>
</dbReference>
<dbReference type="VEuPathDB" id="FungiDB:HMPREF1541_00397"/>
<dbReference type="PANTHER" id="PTHR43999">
    <property type="entry name" value="DNAJ HOMOLOG SUBFAMILY C MEMBER 2"/>
    <property type="match status" value="1"/>
</dbReference>
<feature type="domain" description="J" evidence="5">
    <location>
        <begin position="108"/>
        <end position="178"/>
    </location>
</feature>
<dbReference type="GO" id="GO:0101031">
    <property type="term" value="C:protein folding chaperone complex"/>
    <property type="evidence" value="ECO:0007669"/>
    <property type="project" value="EnsemblFungi"/>
</dbReference>
<evidence type="ECO:0000256" key="1">
    <source>
        <dbReference type="ARBA" id="ARBA00004496"/>
    </source>
</evidence>
<dbReference type="GO" id="GO:0003713">
    <property type="term" value="F:transcription coactivator activity"/>
    <property type="evidence" value="ECO:0007669"/>
    <property type="project" value="EnsemblFungi"/>
</dbReference>
<dbReference type="GO" id="GO:0006450">
    <property type="term" value="P:regulation of translational fidelity"/>
    <property type="evidence" value="ECO:0007669"/>
    <property type="project" value="EnsemblFungi"/>
</dbReference>
<dbReference type="SUPFAM" id="SSF46565">
    <property type="entry name" value="Chaperone J-domain"/>
    <property type="match status" value="1"/>
</dbReference>
<name>W2SDT9_CYPE1</name>
<dbReference type="GO" id="GO:0030544">
    <property type="term" value="F:Hsp70 protein binding"/>
    <property type="evidence" value="ECO:0007669"/>
    <property type="project" value="InterPro"/>
</dbReference>
<dbReference type="InterPro" id="IPR032003">
    <property type="entry name" value="RAC_head"/>
</dbReference>
<comment type="subcellular location">
    <subcellularLocation>
        <location evidence="1">Cytoplasm</location>
    </subcellularLocation>
</comment>
<dbReference type="AlphaFoldDB" id="W2SDT9"/>
<feature type="region of interest" description="Disordered" evidence="4">
    <location>
        <begin position="300"/>
        <end position="367"/>
    </location>
</feature>
<dbReference type="HOGENOM" id="CLU_019916_1_0_1"/>
<dbReference type="GO" id="GO:0043022">
    <property type="term" value="F:ribosome binding"/>
    <property type="evidence" value="ECO:0007669"/>
    <property type="project" value="EnsemblFungi"/>
</dbReference>
<dbReference type="STRING" id="1220924.W2SDT9"/>
<dbReference type="Pfam" id="PF21884">
    <property type="entry name" value="ZUO1-like_ZHD"/>
    <property type="match status" value="1"/>
</dbReference>
<reference evidence="6 7" key="1">
    <citation type="submission" date="2013-03" db="EMBL/GenBank/DDBJ databases">
        <title>The Genome Sequence of Phialophora europaea CBS 101466.</title>
        <authorList>
            <consortium name="The Broad Institute Genomics Platform"/>
            <person name="Cuomo C."/>
            <person name="de Hoog S."/>
            <person name="Gorbushina A."/>
            <person name="Walker B."/>
            <person name="Young S.K."/>
            <person name="Zeng Q."/>
            <person name="Gargeya S."/>
            <person name="Fitzgerald M."/>
            <person name="Haas B."/>
            <person name="Abouelleil A."/>
            <person name="Allen A.W."/>
            <person name="Alvarado L."/>
            <person name="Arachchi H.M."/>
            <person name="Berlin A.M."/>
            <person name="Chapman S.B."/>
            <person name="Gainer-Dewar J."/>
            <person name="Goldberg J."/>
            <person name="Griggs A."/>
            <person name="Gujja S."/>
            <person name="Hansen M."/>
            <person name="Howarth C."/>
            <person name="Imamovic A."/>
            <person name="Ireland A."/>
            <person name="Larimer J."/>
            <person name="McCowan C."/>
            <person name="Murphy C."/>
            <person name="Pearson M."/>
            <person name="Poon T.W."/>
            <person name="Priest M."/>
            <person name="Roberts A."/>
            <person name="Saif S."/>
            <person name="Shea T."/>
            <person name="Sisk P."/>
            <person name="Sykes S."/>
            <person name="Wortman J."/>
            <person name="Nusbaum C."/>
            <person name="Birren B."/>
        </authorList>
    </citation>
    <scope>NUCLEOTIDE SEQUENCE [LARGE SCALE GENOMIC DNA]</scope>
    <source>
        <strain evidence="6 7">CBS 101466</strain>
    </source>
</reference>
<dbReference type="InterPro" id="IPR001623">
    <property type="entry name" value="DnaJ_domain"/>
</dbReference>
<feature type="compositionally biased region" description="Basic and acidic residues" evidence="4">
    <location>
        <begin position="313"/>
        <end position="358"/>
    </location>
</feature>
<dbReference type="Proteomes" id="UP000030752">
    <property type="component" value="Unassembled WGS sequence"/>
</dbReference>
<dbReference type="GO" id="GO:0051083">
    <property type="term" value="P:'de novo' cotranslational protein folding"/>
    <property type="evidence" value="ECO:0007669"/>
    <property type="project" value="EnsemblFungi"/>
</dbReference>
<evidence type="ECO:0000256" key="3">
    <source>
        <dbReference type="ARBA" id="ARBA00023186"/>
    </source>
</evidence>
<dbReference type="InterPro" id="IPR058871">
    <property type="entry name" value="Zuotin_N"/>
</dbReference>
<organism evidence="6 7">
    <name type="scientific">Cyphellophora europaea (strain CBS 101466)</name>
    <name type="common">Phialophora europaea</name>
    <dbReference type="NCBI Taxonomy" id="1220924"/>
    <lineage>
        <taxon>Eukaryota</taxon>
        <taxon>Fungi</taxon>
        <taxon>Dikarya</taxon>
        <taxon>Ascomycota</taxon>
        <taxon>Pezizomycotina</taxon>
        <taxon>Eurotiomycetes</taxon>
        <taxon>Chaetothyriomycetidae</taxon>
        <taxon>Chaetothyriales</taxon>
        <taxon>Cyphellophoraceae</taxon>
        <taxon>Cyphellophora</taxon>
    </lineage>
</organism>
<dbReference type="GO" id="GO:0005840">
    <property type="term" value="C:ribosome"/>
    <property type="evidence" value="ECO:0007669"/>
    <property type="project" value="EnsemblFungi"/>
</dbReference>
<feature type="compositionally biased region" description="Basic residues" evidence="4">
    <location>
        <begin position="129"/>
        <end position="141"/>
    </location>
</feature>
<dbReference type="GO" id="GO:0000054">
    <property type="term" value="P:ribosomal subunit export from nucleus"/>
    <property type="evidence" value="ECO:0007669"/>
    <property type="project" value="EnsemblFungi"/>
</dbReference>
<evidence type="ECO:0000256" key="2">
    <source>
        <dbReference type="ARBA" id="ARBA00022490"/>
    </source>
</evidence>
<keyword evidence="7" id="KW-1185">Reference proteome</keyword>
<feature type="region of interest" description="Disordered" evidence="4">
    <location>
        <begin position="76"/>
        <end position="97"/>
    </location>
</feature>
<dbReference type="InterPro" id="IPR036869">
    <property type="entry name" value="J_dom_sf"/>
</dbReference>
<dbReference type="OrthoDB" id="1690618at2759"/>
<dbReference type="GO" id="GO:0005730">
    <property type="term" value="C:nucleolus"/>
    <property type="evidence" value="ECO:0007669"/>
    <property type="project" value="EnsemblFungi"/>
</dbReference>
<feature type="compositionally biased region" description="Basic residues" evidence="4">
    <location>
        <begin position="260"/>
        <end position="275"/>
    </location>
</feature>
<dbReference type="PROSITE" id="PS50076">
    <property type="entry name" value="DNAJ_2"/>
    <property type="match status" value="1"/>
</dbReference>
<dbReference type="InParanoid" id="W2SDT9"/>
<evidence type="ECO:0000256" key="4">
    <source>
        <dbReference type="SAM" id="MobiDB-lite"/>
    </source>
</evidence>
<gene>
    <name evidence="6" type="ORF">HMPREF1541_00397</name>
</gene>
<evidence type="ECO:0000313" key="6">
    <source>
        <dbReference type="EMBL" id="ETN46213.1"/>
    </source>
</evidence>
<keyword evidence="3" id="KW-0143">Chaperone</keyword>
<dbReference type="Gene3D" id="1.10.8.840">
    <property type="entry name" value="Ribosome-associated complex head domain"/>
    <property type="match status" value="1"/>
</dbReference>
<dbReference type="GO" id="GO:0006364">
    <property type="term" value="P:rRNA processing"/>
    <property type="evidence" value="ECO:0007669"/>
    <property type="project" value="EnsemblFungi"/>
</dbReference>
<feature type="region of interest" description="Disordered" evidence="4">
    <location>
        <begin position="1"/>
        <end position="31"/>
    </location>
</feature>
<dbReference type="Pfam" id="PF00226">
    <property type="entry name" value="DnaJ"/>
    <property type="match status" value="1"/>
</dbReference>
<dbReference type="InterPro" id="IPR054076">
    <property type="entry name" value="ZUO1-like_ZHD"/>
</dbReference>
<dbReference type="CDD" id="cd23953">
    <property type="entry name" value="zuotin_NTD"/>
    <property type="match status" value="1"/>
</dbReference>
<accession>W2SDT9</accession>
<proteinExistence type="predicted"/>
<dbReference type="GeneID" id="19967736"/>
<feature type="region of interest" description="Disordered" evidence="4">
    <location>
        <begin position="129"/>
        <end position="148"/>
    </location>
</feature>
<protein>
    <recommendedName>
        <fullName evidence="5">J domain-containing protein</fullName>
    </recommendedName>
</protein>
<dbReference type="Pfam" id="PF16717">
    <property type="entry name" value="RAC_head"/>
    <property type="match status" value="1"/>
</dbReference>
<dbReference type="GO" id="GO:0006452">
    <property type="term" value="P:translational frameshifting"/>
    <property type="evidence" value="ECO:0007669"/>
    <property type="project" value="EnsemblFungi"/>
</dbReference>
<keyword evidence="2" id="KW-0963">Cytoplasm</keyword>
<dbReference type="Gene3D" id="1.10.287.110">
    <property type="entry name" value="DnaJ domain"/>
    <property type="match status" value="1"/>
</dbReference>
<feature type="compositionally biased region" description="Basic and acidic residues" evidence="4">
    <location>
        <begin position="1"/>
        <end position="11"/>
    </location>
</feature>
<dbReference type="GO" id="GO:0035556">
    <property type="term" value="P:intracellular signal transduction"/>
    <property type="evidence" value="ECO:0007669"/>
    <property type="project" value="EnsemblFungi"/>
</dbReference>
<dbReference type="FunCoup" id="W2SDT9">
    <property type="interactions" value="103"/>
</dbReference>
<dbReference type="GO" id="GO:0005829">
    <property type="term" value="C:cytosol"/>
    <property type="evidence" value="ECO:0007669"/>
    <property type="project" value="EnsemblFungi"/>
</dbReference>
<dbReference type="RefSeq" id="XP_008710925.1">
    <property type="nucleotide sequence ID" value="XM_008712703.1"/>
</dbReference>